<sequence>MTFFSRCEASQCFEPGLRSTSSRRLRTPAASGGFRRALSGFFEDVGILCRYAAGLDYYGRDRRGANR</sequence>
<dbReference type="RefSeq" id="WP_129227953.1">
    <property type="nucleotide sequence ID" value="NZ_QYBB01000019.1"/>
</dbReference>
<name>A0A4Q2U550_9HYPH</name>
<protein>
    <submittedName>
        <fullName evidence="1">Uncharacterized protein</fullName>
    </submittedName>
</protein>
<organism evidence="1 2">
    <name type="scientific">Lichenibacterium minor</name>
    <dbReference type="NCBI Taxonomy" id="2316528"/>
    <lineage>
        <taxon>Bacteria</taxon>
        <taxon>Pseudomonadati</taxon>
        <taxon>Pseudomonadota</taxon>
        <taxon>Alphaproteobacteria</taxon>
        <taxon>Hyphomicrobiales</taxon>
        <taxon>Lichenihabitantaceae</taxon>
        <taxon>Lichenibacterium</taxon>
    </lineage>
</organism>
<comment type="caution">
    <text evidence="1">The sequence shown here is derived from an EMBL/GenBank/DDBJ whole genome shotgun (WGS) entry which is preliminary data.</text>
</comment>
<evidence type="ECO:0000313" key="1">
    <source>
        <dbReference type="EMBL" id="RYC30928.1"/>
    </source>
</evidence>
<gene>
    <name evidence="1" type="ORF">D3273_16290</name>
</gene>
<dbReference type="AlphaFoldDB" id="A0A4Q2U550"/>
<evidence type="ECO:0000313" key="2">
    <source>
        <dbReference type="Proteomes" id="UP000290759"/>
    </source>
</evidence>
<dbReference type="Proteomes" id="UP000290759">
    <property type="component" value="Unassembled WGS sequence"/>
</dbReference>
<keyword evidence="2" id="KW-1185">Reference proteome</keyword>
<reference evidence="1 2" key="1">
    <citation type="submission" date="2018-12" db="EMBL/GenBank/DDBJ databases">
        <authorList>
            <person name="Grouzdev D.S."/>
            <person name="Krutkina M.S."/>
        </authorList>
    </citation>
    <scope>NUCLEOTIDE SEQUENCE [LARGE SCALE GENOMIC DNA]</scope>
    <source>
        <strain evidence="1 2">RmlP026</strain>
    </source>
</reference>
<reference evidence="1 2" key="2">
    <citation type="submission" date="2019-02" db="EMBL/GenBank/DDBJ databases">
        <title>'Lichenibacterium ramalinii' gen. nov. sp. nov., 'Lichenibacterium minor' gen. nov. sp. nov.</title>
        <authorList>
            <person name="Pankratov T."/>
        </authorList>
    </citation>
    <scope>NUCLEOTIDE SEQUENCE [LARGE SCALE GENOMIC DNA]</scope>
    <source>
        <strain evidence="1 2">RmlP026</strain>
    </source>
</reference>
<accession>A0A4Q2U550</accession>
<dbReference type="OrthoDB" id="9904124at2"/>
<proteinExistence type="predicted"/>
<dbReference type="EMBL" id="QYBB01000019">
    <property type="protein sequence ID" value="RYC30928.1"/>
    <property type="molecule type" value="Genomic_DNA"/>
</dbReference>